<evidence type="ECO:0000313" key="1">
    <source>
        <dbReference type="EMBL" id="CAG8783103.1"/>
    </source>
</evidence>
<organism evidence="1 2">
    <name type="scientific">Racocetra persica</name>
    <dbReference type="NCBI Taxonomy" id="160502"/>
    <lineage>
        <taxon>Eukaryota</taxon>
        <taxon>Fungi</taxon>
        <taxon>Fungi incertae sedis</taxon>
        <taxon>Mucoromycota</taxon>
        <taxon>Glomeromycotina</taxon>
        <taxon>Glomeromycetes</taxon>
        <taxon>Diversisporales</taxon>
        <taxon>Gigasporaceae</taxon>
        <taxon>Racocetra</taxon>
    </lineage>
</organism>
<sequence>KSQDQPSCVSQIPQRKSSRIPRLASAETSVQSRSALNDISNLFSPVTYQDIKEFND</sequence>
<comment type="caution">
    <text evidence="1">The sequence shown here is derived from an EMBL/GenBank/DDBJ whole genome shotgun (WGS) entry which is preliminary data.</text>
</comment>
<protein>
    <submittedName>
        <fullName evidence="1">27643_t:CDS:1</fullName>
    </submittedName>
</protein>
<feature type="non-terminal residue" evidence="1">
    <location>
        <position position="56"/>
    </location>
</feature>
<dbReference type="EMBL" id="CAJVQC010046487">
    <property type="protein sequence ID" value="CAG8783103.1"/>
    <property type="molecule type" value="Genomic_DNA"/>
</dbReference>
<dbReference type="Proteomes" id="UP000789920">
    <property type="component" value="Unassembled WGS sequence"/>
</dbReference>
<accession>A0ACA9R9F3</accession>
<gene>
    <name evidence="1" type="ORF">RPERSI_LOCUS17897</name>
</gene>
<proteinExistence type="predicted"/>
<name>A0ACA9R9F3_9GLOM</name>
<evidence type="ECO:0000313" key="2">
    <source>
        <dbReference type="Proteomes" id="UP000789920"/>
    </source>
</evidence>
<keyword evidence="2" id="KW-1185">Reference proteome</keyword>
<feature type="non-terminal residue" evidence="1">
    <location>
        <position position="1"/>
    </location>
</feature>
<reference evidence="1" key="1">
    <citation type="submission" date="2021-06" db="EMBL/GenBank/DDBJ databases">
        <authorList>
            <person name="Kallberg Y."/>
            <person name="Tangrot J."/>
            <person name="Rosling A."/>
        </authorList>
    </citation>
    <scope>NUCLEOTIDE SEQUENCE</scope>
    <source>
        <strain evidence="1">MA461A</strain>
    </source>
</reference>